<dbReference type="GO" id="GO:0003700">
    <property type="term" value="F:DNA-binding transcription factor activity"/>
    <property type="evidence" value="ECO:0007669"/>
    <property type="project" value="InterPro"/>
</dbReference>
<evidence type="ECO:0000256" key="5">
    <source>
        <dbReference type="ARBA" id="ARBA00023163"/>
    </source>
</evidence>
<dbReference type="PANTHER" id="PTHR33164:SF5">
    <property type="entry name" value="ORGANIC HYDROPEROXIDE RESISTANCE TRANSCRIPTIONAL REGULATOR"/>
    <property type="match status" value="1"/>
</dbReference>
<keyword evidence="3" id="KW-0805">Transcription regulation</keyword>
<dbReference type="GO" id="GO:0006950">
    <property type="term" value="P:response to stress"/>
    <property type="evidence" value="ECO:0007669"/>
    <property type="project" value="TreeGrafter"/>
</dbReference>
<dbReference type="InterPro" id="IPR036390">
    <property type="entry name" value="WH_DNA-bd_sf"/>
</dbReference>
<evidence type="ECO:0000259" key="6">
    <source>
        <dbReference type="PROSITE" id="PS50995"/>
    </source>
</evidence>
<dbReference type="SMART" id="SM00347">
    <property type="entry name" value="HTH_MARR"/>
    <property type="match status" value="1"/>
</dbReference>
<comment type="subcellular location">
    <subcellularLocation>
        <location evidence="1">Cytoplasm</location>
    </subcellularLocation>
</comment>
<feature type="domain" description="HTH marR-type" evidence="6">
    <location>
        <begin position="14"/>
        <end position="144"/>
    </location>
</feature>
<proteinExistence type="predicted"/>
<dbReference type="KEGG" id="hprf:HLPR_08800"/>
<evidence type="ECO:0000256" key="4">
    <source>
        <dbReference type="ARBA" id="ARBA00023125"/>
    </source>
</evidence>
<protein>
    <submittedName>
        <fullName evidence="7">Organic hydroperoxide resistance transcriptional regulator OhrR</fullName>
    </submittedName>
</protein>
<dbReference type="EMBL" id="AP028654">
    <property type="protein sequence ID" value="BEP28549.1"/>
    <property type="molecule type" value="Genomic_DNA"/>
</dbReference>
<keyword evidence="8" id="KW-1185">Reference proteome</keyword>
<gene>
    <name evidence="7" type="primary">ohrR</name>
    <name evidence="7" type="ORF">HLPR_08800</name>
</gene>
<reference evidence="7 8" key="1">
    <citation type="submission" date="2023-08" db="EMBL/GenBank/DDBJ databases">
        <title>Helicovermis profunda gen. nov., sp. nov., a novel mesophilic, fermentative bacterium within the Bacillota from a deep-sea hydrothermal vent chimney.</title>
        <authorList>
            <person name="Miyazaki U."/>
            <person name="Mizutani D."/>
            <person name="Hashimoto Y."/>
            <person name="Tame A."/>
            <person name="Sawayama S."/>
            <person name="Miyazaki J."/>
            <person name="Takai K."/>
            <person name="Nakagawa S."/>
        </authorList>
    </citation>
    <scope>NUCLEOTIDE SEQUENCE [LARGE SCALE GENOMIC DNA]</scope>
    <source>
        <strain evidence="7 8">S502</strain>
    </source>
</reference>
<dbReference type="InterPro" id="IPR000835">
    <property type="entry name" value="HTH_MarR-typ"/>
</dbReference>
<evidence type="ECO:0000256" key="1">
    <source>
        <dbReference type="ARBA" id="ARBA00004496"/>
    </source>
</evidence>
<dbReference type="Pfam" id="PF22381">
    <property type="entry name" value="Staph_reg_Sar_Rot"/>
    <property type="match status" value="1"/>
</dbReference>
<dbReference type="RefSeq" id="WP_338536861.1">
    <property type="nucleotide sequence ID" value="NZ_AP028654.1"/>
</dbReference>
<dbReference type="AlphaFoldDB" id="A0AAU9EB69"/>
<dbReference type="GO" id="GO:0005737">
    <property type="term" value="C:cytoplasm"/>
    <property type="evidence" value="ECO:0007669"/>
    <property type="project" value="UniProtKB-SubCell"/>
</dbReference>
<organism evidence="7 8">
    <name type="scientific">Helicovermis profundi</name>
    <dbReference type="NCBI Taxonomy" id="3065157"/>
    <lineage>
        <taxon>Bacteria</taxon>
        <taxon>Bacillati</taxon>
        <taxon>Bacillota</taxon>
        <taxon>Clostridia</taxon>
        <taxon>Helicovermis</taxon>
    </lineage>
</organism>
<dbReference type="Proteomes" id="UP001321786">
    <property type="component" value="Chromosome"/>
</dbReference>
<dbReference type="InterPro" id="IPR039422">
    <property type="entry name" value="MarR/SlyA-like"/>
</dbReference>
<evidence type="ECO:0000256" key="2">
    <source>
        <dbReference type="ARBA" id="ARBA00022490"/>
    </source>
</evidence>
<sequence length="154" mass="18000">MNNSKEENDLLKLDKQLCFRLYSSSRKMTRLYKPLLKALNLTYPQYLVMLVLWDEETINFKLLGEKLELKTGTLTPLLDRLEKLGYLLKEKDKNDDRKTIVIITKNGKLLKNNAVTVPTTLGNQLKLTTEEYKKYIAILDEIAMKLEVAEKKYK</sequence>
<dbReference type="InterPro" id="IPR055166">
    <property type="entry name" value="Transc_reg_Sar_Rot_HTH"/>
</dbReference>
<name>A0AAU9EB69_9FIRM</name>
<dbReference type="PANTHER" id="PTHR33164">
    <property type="entry name" value="TRANSCRIPTIONAL REGULATOR, MARR FAMILY"/>
    <property type="match status" value="1"/>
</dbReference>
<keyword evidence="5" id="KW-0804">Transcription</keyword>
<accession>A0AAU9EB69</accession>
<evidence type="ECO:0000313" key="8">
    <source>
        <dbReference type="Proteomes" id="UP001321786"/>
    </source>
</evidence>
<dbReference type="Gene3D" id="1.10.10.10">
    <property type="entry name" value="Winged helix-like DNA-binding domain superfamily/Winged helix DNA-binding domain"/>
    <property type="match status" value="1"/>
</dbReference>
<keyword evidence="4" id="KW-0238">DNA-binding</keyword>
<dbReference type="InterPro" id="IPR036388">
    <property type="entry name" value="WH-like_DNA-bd_sf"/>
</dbReference>
<keyword evidence="2" id="KW-0963">Cytoplasm</keyword>
<dbReference type="PROSITE" id="PS50995">
    <property type="entry name" value="HTH_MARR_2"/>
    <property type="match status" value="1"/>
</dbReference>
<evidence type="ECO:0000313" key="7">
    <source>
        <dbReference type="EMBL" id="BEP28549.1"/>
    </source>
</evidence>
<dbReference type="GO" id="GO:0003677">
    <property type="term" value="F:DNA binding"/>
    <property type="evidence" value="ECO:0007669"/>
    <property type="project" value="UniProtKB-KW"/>
</dbReference>
<dbReference type="SUPFAM" id="SSF46785">
    <property type="entry name" value="Winged helix' DNA-binding domain"/>
    <property type="match status" value="1"/>
</dbReference>
<evidence type="ECO:0000256" key="3">
    <source>
        <dbReference type="ARBA" id="ARBA00023015"/>
    </source>
</evidence>